<dbReference type="OrthoDB" id="174931at2"/>
<dbReference type="InterPro" id="IPR011013">
    <property type="entry name" value="Gal_mutarotase_sf_dom"/>
</dbReference>
<dbReference type="EMBL" id="WSQA01000001">
    <property type="protein sequence ID" value="MVZ60614.1"/>
    <property type="molecule type" value="Genomic_DNA"/>
</dbReference>
<dbReference type="AlphaFoldDB" id="A0A6N8KV05"/>
<evidence type="ECO:0000313" key="5">
    <source>
        <dbReference type="Proteomes" id="UP000435036"/>
    </source>
</evidence>
<dbReference type="GO" id="GO:0003824">
    <property type="term" value="F:catalytic activity"/>
    <property type="evidence" value="ECO:0007669"/>
    <property type="project" value="InterPro"/>
</dbReference>
<comment type="cofactor">
    <cofactor evidence="1">
        <name>Ca(2+)</name>
        <dbReference type="ChEBI" id="CHEBI:29108"/>
    </cofactor>
</comment>
<evidence type="ECO:0000256" key="2">
    <source>
        <dbReference type="ARBA" id="ARBA00011245"/>
    </source>
</evidence>
<reference evidence="4 5" key="1">
    <citation type="submission" date="2019-12" db="EMBL/GenBank/DDBJ databases">
        <authorList>
            <person name="Dong K."/>
        </authorList>
    </citation>
    <scope>NUCLEOTIDE SEQUENCE [LARGE SCALE GENOMIC DNA]</scope>
    <source>
        <strain evidence="4 5">JCM 31225</strain>
    </source>
</reference>
<comment type="caution">
    <text evidence="4">The sequence shown here is derived from an EMBL/GenBank/DDBJ whole genome shotgun (WGS) entry which is preliminary data.</text>
</comment>
<dbReference type="Proteomes" id="UP000435036">
    <property type="component" value="Unassembled WGS sequence"/>
</dbReference>
<dbReference type="InterPro" id="IPR014718">
    <property type="entry name" value="GH-type_carb-bd"/>
</dbReference>
<name>A0A6N8KV05_9SPHI</name>
<gene>
    <name evidence="4" type="ORF">GQF63_01130</name>
</gene>
<evidence type="ECO:0000256" key="3">
    <source>
        <dbReference type="ARBA" id="ARBA00022837"/>
    </source>
</evidence>
<evidence type="ECO:0000256" key="1">
    <source>
        <dbReference type="ARBA" id="ARBA00001913"/>
    </source>
</evidence>
<dbReference type="GO" id="GO:0005975">
    <property type="term" value="P:carbohydrate metabolic process"/>
    <property type="evidence" value="ECO:0007669"/>
    <property type="project" value="InterPro"/>
</dbReference>
<evidence type="ECO:0008006" key="6">
    <source>
        <dbReference type="Google" id="ProtNLM"/>
    </source>
</evidence>
<accession>A0A6N8KV05</accession>
<protein>
    <recommendedName>
        <fullName evidence="6">DUF4432 family protein</fullName>
    </recommendedName>
</protein>
<keyword evidence="3" id="KW-0106">Calcium</keyword>
<sequence length="302" mass="34158">MKVQELERNGLKLFILENDWLRVEVFPAAGGKITSLVNKKLNKEFLWHNNDLPLQKCETGADYDSNFWGGIDELLPNDIPELVDLLSYPDHGELWTTALNCEVSENKIILHGIMSISGLLYEKEISLVDDEPSVICRYRIKNTTAEKRHFLWKQHAALQISEGDYLKSSAIKAKGVDSSSNRLQSTAEFEWPVQEGIDFAQVPPKQGAMDFFYLYDTQVGEMSLLSENGAHRFTYSYDKNVFPFEWYFASYGQFRGHYVAILEPATAMPVSVAEAAKLAQCTVLAPAEELKTTINLYAGLNI</sequence>
<dbReference type="GO" id="GO:0030246">
    <property type="term" value="F:carbohydrate binding"/>
    <property type="evidence" value="ECO:0007669"/>
    <property type="project" value="InterPro"/>
</dbReference>
<evidence type="ECO:0000313" key="4">
    <source>
        <dbReference type="EMBL" id="MVZ60614.1"/>
    </source>
</evidence>
<dbReference type="SUPFAM" id="SSF74650">
    <property type="entry name" value="Galactose mutarotase-like"/>
    <property type="match status" value="1"/>
</dbReference>
<keyword evidence="5" id="KW-1185">Reference proteome</keyword>
<dbReference type="RefSeq" id="WP_160367251.1">
    <property type="nucleotide sequence ID" value="NZ_WSQA01000001.1"/>
</dbReference>
<comment type="subunit">
    <text evidence="2">Monomer.</text>
</comment>
<organism evidence="4 5">
    <name type="scientific">Sphingobacterium humi</name>
    <dbReference type="NCBI Taxonomy" id="1796905"/>
    <lineage>
        <taxon>Bacteria</taxon>
        <taxon>Pseudomonadati</taxon>
        <taxon>Bacteroidota</taxon>
        <taxon>Sphingobacteriia</taxon>
        <taxon>Sphingobacteriales</taxon>
        <taxon>Sphingobacteriaceae</taxon>
        <taxon>Sphingobacterium</taxon>
    </lineage>
</organism>
<dbReference type="Gene3D" id="2.70.98.10">
    <property type="match status" value="1"/>
</dbReference>
<proteinExistence type="predicted"/>